<dbReference type="InterPro" id="IPR001789">
    <property type="entry name" value="Sig_transdc_resp-reg_receiver"/>
</dbReference>
<evidence type="ECO:0000256" key="5">
    <source>
        <dbReference type="PROSITE-ProRule" id="PRU00169"/>
    </source>
</evidence>
<protein>
    <submittedName>
        <fullName evidence="8">Response regulator transcription factor</fullName>
    </submittedName>
</protein>
<dbReference type="PRINTS" id="PR00038">
    <property type="entry name" value="HTHLUXR"/>
</dbReference>
<dbReference type="Pfam" id="PF00196">
    <property type="entry name" value="GerE"/>
    <property type="match status" value="1"/>
</dbReference>
<dbReference type="CDD" id="cd17535">
    <property type="entry name" value="REC_NarL-like"/>
    <property type="match status" value="1"/>
</dbReference>
<proteinExistence type="predicted"/>
<dbReference type="PANTHER" id="PTHR43214">
    <property type="entry name" value="TWO-COMPONENT RESPONSE REGULATOR"/>
    <property type="match status" value="1"/>
</dbReference>
<keyword evidence="1 5" id="KW-0597">Phosphoprotein</keyword>
<comment type="caution">
    <text evidence="8">The sequence shown here is derived from an EMBL/GenBank/DDBJ whole genome shotgun (WGS) entry which is preliminary data.</text>
</comment>
<dbReference type="InterPro" id="IPR000792">
    <property type="entry name" value="Tscrpt_reg_LuxR_C"/>
</dbReference>
<dbReference type="GO" id="GO:0003677">
    <property type="term" value="F:DNA binding"/>
    <property type="evidence" value="ECO:0007669"/>
    <property type="project" value="UniProtKB-KW"/>
</dbReference>
<evidence type="ECO:0000256" key="2">
    <source>
        <dbReference type="ARBA" id="ARBA00023015"/>
    </source>
</evidence>
<evidence type="ECO:0000313" key="9">
    <source>
        <dbReference type="Proteomes" id="UP000292003"/>
    </source>
</evidence>
<dbReference type="InterPro" id="IPR039420">
    <property type="entry name" value="WalR-like"/>
</dbReference>
<dbReference type="Gene3D" id="3.40.50.2300">
    <property type="match status" value="1"/>
</dbReference>
<dbReference type="OrthoDB" id="9808843at2"/>
<keyword evidence="4" id="KW-0804">Transcription</keyword>
<dbReference type="SMART" id="SM00448">
    <property type="entry name" value="REC"/>
    <property type="match status" value="1"/>
</dbReference>
<keyword evidence="3" id="KW-0238">DNA-binding</keyword>
<dbReference type="InterPro" id="IPR058245">
    <property type="entry name" value="NreC/VraR/RcsB-like_REC"/>
</dbReference>
<dbReference type="InterPro" id="IPR016032">
    <property type="entry name" value="Sig_transdc_resp-reg_C-effctor"/>
</dbReference>
<dbReference type="GO" id="GO:0006355">
    <property type="term" value="P:regulation of DNA-templated transcription"/>
    <property type="evidence" value="ECO:0007669"/>
    <property type="project" value="InterPro"/>
</dbReference>
<organism evidence="8 9">
    <name type="scientific">Amycolatopsis suaedae</name>
    <dbReference type="NCBI Taxonomy" id="2510978"/>
    <lineage>
        <taxon>Bacteria</taxon>
        <taxon>Bacillati</taxon>
        <taxon>Actinomycetota</taxon>
        <taxon>Actinomycetes</taxon>
        <taxon>Pseudonocardiales</taxon>
        <taxon>Pseudonocardiaceae</taxon>
        <taxon>Amycolatopsis</taxon>
    </lineage>
</organism>
<feature type="domain" description="Response regulatory" evidence="7">
    <location>
        <begin position="3"/>
        <end position="119"/>
    </location>
</feature>
<dbReference type="SUPFAM" id="SSF52172">
    <property type="entry name" value="CheY-like"/>
    <property type="match status" value="1"/>
</dbReference>
<keyword evidence="9" id="KW-1185">Reference proteome</keyword>
<dbReference type="InterPro" id="IPR011006">
    <property type="entry name" value="CheY-like_superfamily"/>
</dbReference>
<dbReference type="GO" id="GO:0000160">
    <property type="term" value="P:phosphorelay signal transduction system"/>
    <property type="evidence" value="ECO:0007669"/>
    <property type="project" value="InterPro"/>
</dbReference>
<dbReference type="CDD" id="cd06170">
    <property type="entry name" value="LuxR_C_like"/>
    <property type="match status" value="1"/>
</dbReference>
<evidence type="ECO:0000256" key="1">
    <source>
        <dbReference type="ARBA" id="ARBA00022553"/>
    </source>
</evidence>
<dbReference type="Proteomes" id="UP000292003">
    <property type="component" value="Unassembled WGS sequence"/>
</dbReference>
<dbReference type="PANTHER" id="PTHR43214:SF24">
    <property type="entry name" value="TRANSCRIPTIONAL REGULATORY PROTEIN NARL-RELATED"/>
    <property type="match status" value="1"/>
</dbReference>
<evidence type="ECO:0000256" key="3">
    <source>
        <dbReference type="ARBA" id="ARBA00023125"/>
    </source>
</evidence>
<gene>
    <name evidence="8" type="ORF">EWH70_26745</name>
</gene>
<keyword evidence="2" id="KW-0805">Transcription regulation</keyword>
<reference evidence="8 9" key="1">
    <citation type="submission" date="2019-02" db="EMBL/GenBank/DDBJ databases">
        <title>Draft genome sequence of Amycolatopsis sp. 8-3EHSu isolated from roots of Suaeda maritima.</title>
        <authorList>
            <person name="Duangmal K."/>
            <person name="Chantavorakit T."/>
        </authorList>
    </citation>
    <scope>NUCLEOTIDE SEQUENCE [LARGE SCALE GENOMIC DNA]</scope>
    <source>
        <strain evidence="8 9">8-3EHSu</strain>
    </source>
</reference>
<dbReference type="Pfam" id="PF00072">
    <property type="entry name" value="Response_reg"/>
    <property type="match status" value="1"/>
</dbReference>
<evidence type="ECO:0000313" key="8">
    <source>
        <dbReference type="EMBL" id="RZQ60716.1"/>
    </source>
</evidence>
<dbReference type="EMBL" id="SFCC01000015">
    <property type="protein sequence ID" value="RZQ60716.1"/>
    <property type="molecule type" value="Genomic_DNA"/>
</dbReference>
<dbReference type="PROSITE" id="PS50043">
    <property type="entry name" value="HTH_LUXR_2"/>
    <property type="match status" value="1"/>
</dbReference>
<evidence type="ECO:0000256" key="4">
    <source>
        <dbReference type="ARBA" id="ARBA00023163"/>
    </source>
</evidence>
<dbReference type="AlphaFoldDB" id="A0A4Q7J2E8"/>
<evidence type="ECO:0000259" key="6">
    <source>
        <dbReference type="PROSITE" id="PS50043"/>
    </source>
</evidence>
<dbReference type="SMART" id="SM00421">
    <property type="entry name" value="HTH_LUXR"/>
    <property type="match status" value="1"/>
</dbReference>
<feature type="modified residue" description="4-aspartylphosphate" evidence="5">
    <location>
        <position position="54"/>
    </location>
</feature>
<sequence>MITVLLADDQPLAREGLAVLLRSAPDIEVVGQAADGAAAVRLAAELRPDVVVMDVRMPGMDGLAATARIAAEAEHPAVLVLTTFDLDEYVFEALEAGASGFLLKDASADALVAAVRVVASGDALLAPAVTRRLIAEFRRRRPPVRRVPSADLTERELDVVRQVAAGKANREIAAELVLAEQTVKTYVSRILTKLGLSERTQIVVYAYEHDLV</sequence>
<dbReference type="SUPFAM" id="SSF46894">
    <property type="entry name" value="C-terminal effector domain of the bipartite response regulators"/>
    <property type="match status" value="1"/>
</dbReference>
<dbReference type="PROSITE" id="PS00622">
    <property type="entry name" value="HTH_LUXR_1"/>
    <property type="match status" value="1"/>
</dbReference>
<name>A0A4Q7J2E8_9PSEU</name>
<accession>A0A4Q7J2E8</accession>
<feature type="domain" description="HTH luxR-type" evidence="6">
    <location>
        <begin position="145"/>
        <end position="210"/>
    </location>
</feature>
<evidence type="ECO:0000259" key="7">
    <source>
        <dbReference type="PROSITE" id="PS50110"/>
    </source>
</evidence>
<dbReference type="RefSeq" id="WP_130478289.1">
    <property type="nucleotide sequence ID" value="NZ_SFCC01000015.1"/>
</dbReference>
<dbReference type="PROSITE" id="PS50110">
    <property type="entry name" value="RESPONSE_REGULATORY"/>
    <property type="match status" value="1"/>
</dbReference>